<dbReference type="GO" id="GO:0010468">
    <property type="term" value="P:regulation of gene expression"/>
    <property type="evidence" value="ECO:0007669"/>
    <property type="project" value="UniProtKB-ARBA"/>
</dbReference>
<dbReference type="InterPro" id="IPR001619">
    <property type="entry name" value="Sec1-like"/>
</dbReference>
<dbReference type="PANTHER" id="PTHR10742:SF386">
    <property type="entry name" value="LYSINE-SPECIFIC HISTONE DEMETHYLASE 1A"/>
    <property type="match status" value="1"/>
</dbReference>
<dbReference type="PROSITE" id="PS50118">
    <property type="entry name" value="HMG_BOX_2"/>
    <property type="match status" value="1"/>
</dbReference>
<dbReference type="InterPro" id="IPR043154">
    <property type="entry name" value="Sec-1-like_dom1"/>
</dbReference>
<evidence type="ECO:0000256" key="1">
    <source>
        <dbReference type="ARBA" id="ARBA00005995"/>
    </source>
</evidence>
<dbReference type="CDD" id="cd00084">
    <property type="entry name" value="HMG-box_SF"/>
    <property type="match status" value="1"/>
</dbReference>
<feature type="region of interest" description="Disordered" evidence="5">
    <location>
        <begin position="1134"/>
        <end position="1168"/>
    </location>
</feature>
<feature type="domain" description="SWIRM" evidence="7">
    <location>
        <begin position="873"/>
        <end position="968"/>
    </location>
</feature>
<dbReference type="Gene3D" id="1.10.10.10">
    <property type="entry name" value="Winged helix-like DNA-binding domain superfamily/Winged helix DNA-binding domain"/>
    <property type="match status" value="1"/>
</dbReference>
<reference evidence="8 9" key="1">
    <citation type="journal article" date="2020" name="Phytopathology">
        <title>A high-quality genome resource of Botrytis fragariae, a new and rapidly spreading fungal pathogen causing strawberry gray mold in the U.S.A.</title>
        <authorList>
            <person name="Wu Y."/>
            <person name="Saski C.A."/>
            <person name="Schnabel G."/>
            <person name="Xiao S."/>
            <person name="Hu M."/>
        </authorList>
    </citation>
    <scope>NUCLEOTIDE SEQUENCE [LARGE SCALE GENOMIC DNA]</scope>
    <source>
        <strain evidence="8 9">BVB16</strain>
    </source>
</reference>
<evidence type="ECO:0000313" key="9">
    <source>
        <dbReference type="Proteomes" id="UP000531561"/>
    </source>
</evidence>
<dbReference type="Proteomes" id="UP000531561">
    <property type="component" value="Unassembled WGS sequence"/>
</dbReference>
<accession>A0A8H6AVD3</accession>
<dbReference type="FunFam" id="1.10.10.10:FF:000064">
    <property type="entry name" value="Lysine-specific histone demethylase 1A"/>
    <property type="match status" value="1"/>
</dbReference>
<dbReference type="FunFam" id="3.50.50.60:FF:000249">
    <property type="entry name" value="Lysine-specific histone demethylase Aof2"/>
    <property type="match status" value="1"/>
</dbReference>
<dbReference type="Gene3D" id="3.90.830.10">
    <property type="entry name" value="Syntaxin Binding Protein 1, Chain A, domain 2"/>
    <property type="match status" value="1"/>
</dbReference>
<dbReference type="InterPro" id="IPR043155">
    <property type="entry name" value="VPS33_dom3b"/>
</dbReference>
<dbReference type="InterPro" id="IPR036045">
    <property type="entry name" value="Sec1-like_sf"/>
</dbReference>
<dbReference type="SMART" id="SM00398">
    <property type="entry name" value="HMG"/>
    <property type="match status" value="1"/>
</dbReference>
<dbReference type="InterPro" id="IPR036188">
    <property type="entry name" value="FAD/NAD-bd_sf"/>
</dbReference>
<dbReference type="Pfam" id="PF04433">
    <property type="entry name" value="SWIRM"/>
    <property type="match status" value="1"/>
</dbReference>
<dbReference type="PANTHER" id="PTHR10742">
    <property type="entry name" value="FLAVIN MONOAMINE OXIDASE"/>
    <property type="match status" value="1"/>
</dbReference>
<dbReference type="Gene3D" id="3.50.50.60">
    <property type="entry name" value="FAD/NAD(P)-binding domain"/>
    <property type="match status" value="2"/>
</dbReference>
<dbReference type="Pfam" id="PF00505">
    <property type="entry name" value="HMG_box"/>
    <property type="match status" value="1"/>
</dbReference>
<dbReference type="SUPFAM" id="SSF56815">
    <property type="entry name" value="Sec1/munc18-like (SM) proteins"/>
    <property type="match status" value="1"/>
</dbReference>
<dbReference type="GO" id="GO:0016491">
    <property type="term" value="F:oxidoreductase activity"/>
    <property type="evidence" value="ECO:0007669"/>
    <property type="project" value="UniProtKB-KW"/>
</dbReference>
<dbReference type="InterPro" id="IPR027482">
    <property type="entry name" value="Sec1-like_dom2"/>
</dbReference>
<comment type="caution">
    <text evidence="8">The sequence shown here is derived from an EMBL/GenBank/DDBJ whole genome shotgun (WGS) entry which is preliminary data.</text>
</comment>
<evidence type="ECO:0000256" key="4">
    <source>
        <dbReference type="PROSITE-ProRule" id="PRU00267"/>
    </source>
</evidence>
<dbReference type="Pfam" id="PF00995">
    <property type="entry name" value="Sec1"/>
    <property type="match status" value="1"/>
</dbReference>
<dbReference type="PROSITE" id="PS50934">
    <property type="entry name" value="SWIRM"/>
    <property type="match status" value="1"/>
</dbReference>
<organism evidence="8 9">
    <name type="scientific">Botrytis fragariae</name>
    <dbReference type="NCBI Taxonomy" id="1964551"/>
    <lineage>
        <taxon>Eukaryota</taxon>
        <taxon>Fungi</taxon>
        <taxon>Dikarya</taxon>
        <taxon>Ascomycota</taxon>
        <taxon>Pezizomycotina</taxon>
        <taxon>Leotiomycetes</taxon>
        <taxon>Helotiales</taxon>
        <taxon>Sclerotiniaceae</taxon>
        <taxon>Botrytis</taxon>
    </lineage>
</organism>
<keyword evidence="3" id="KW-0560">Oxidoreductase</keyword>
<dbReference type="Gene3D" id="1.25.40.850">
    <property type="match status" value="1"/>
</dbReference>
<feature type="DNA-binding region" description="HMG box" evidence="4">
    <location>
        <begin position="1561"/>
        <end position="1637"/>
    </location>
</feature>
<dbReference type="Gene3D" id="3.40.50.2060">
    <property type="match status" value="1"/>
</dbReference>
<dbReference type="GO" id="GO:0016192">
    <property type="term" value="P:vesicle-mediated transport"/>
    <property type="evidence" value="ECO:0007669"/>
    <property type="project" value="InterPro"/>
</dbReference>
<evidence type="ECO:0000259" key="7">
    <source>
        <dbReference type="PROSITE" id="PS50934"/>
    </source>
</evidence>
<dbReference type="InterPro" id="IPR007526">
    <property type="entry name" value="SWIRM"/>
</dbReference>
<dbReference type="EMBL" id="JABFCT010000007">
    <property type="protein sequence ID" value="KAF5874311.1"/>
    <property type="molecule type" value="Genomic_DNA"/>
</dbReference>
<sequence>MAPHAGFDTDQIKDKARKDLLYLLEGVRGKKNLVLEQSLAGPLGVIVKFSTLQDYGVDKVFFLENGNADVSQQNVVFIARGESAKHAQSIADHIKRMQRESQTGHEFSIFWVPRRTLVSEKILEEAGVLGDTSIAEFPLYFLPLEKDLLSLELDESFEDLYLRKDPTPTFLLARALMLIQQKHGLFPRMTGQGDNAKRLADLLLRMRQELIAGEDSNESNKLGLSPSNTVESLIIIDREIDYATPLLTQLTYEGLIDEAVGIQHNQADVDSSIVGSAPQAPQGSSKTVGAAPVQAKKRKIILDSSDKLYSQLRDTNFAIVGPLLNKVARRLKDDYESRHGTKSTAELRDFVNKLPGYQAEQQSLKIHTGLAEEIMKHTRTEQFSKLLEVQQNLVAGADPSSQHDAIEELIARDAPLPEVLRLLCLESCISGGIKPRELDTFKKMILQAYGYQHMLTLDALEKLQLLLSRTSPMASMIPMTGAGAQAGANTNYTYLRKQLRLIVDEVNEHDPNDIAYVYSGYAPLSIRLVQCILQKQYITSMTRGGNANNTASVATGGSSQGWRGFDEPLKHVRGQTFDEVQKGEDKAVKARALLTGNGEKKTVFVVFLGGITFTEIAALRFIAKQEEARKQIIICTTSIINGNRMMDVAIEKDSLGRSSVPDHSKEEVTGFRSPSMATTMDAQISQQDDLGHDTLMGFQELDSHLAIFESTENRRDSSTPGTISTPGFDATIDTIETQPAFETFEHTIIVDTSTDHFQSDIKSRARVIKDPKPSTNGDKNRAARQLKHASDGNIHLQPESARDSLASSMTTDHDDGSSSLSSLSSHPNSPTVDKNPGVVTKASSLSGNRPTYNVRPKESIPTDVHPAEYARQCIAAAESSRLSPYTLHSEEYHMLRGHISHQQVTTYLNIRNGILRLWTRNPSIHVMRDEAIGCARDARWFETARVCHEWLARRGYINYGCLENPESKIDKGEMQRTGPRRTIAVIGAGMSGLGCARQLESLFAQFEHRFHEMGEALPRVVIVEGRDRVGGRVYSRQFESRPEYPTLFPGSRYTAEMGGMIITGFDRGNPLNIIVRGQLALPYHPLKPDTTIYDDGHPVDLQRDQQAEKLFNYILDRVGEYKFKIPLPPLIDGDRDHLEAGRDGNGDGSRTISEAENRASIAPQSAASEKSFAAEEMVPVASDRLTGRAHLEPGIPAVHTAAYKAREIGWQLRDGIGIESDLDLERSTSKENATLGSVFDDAIRQYMRMIDFTPLDLRLINWHVANLEYSNAITCNKLSLGGWDLDAGNEWEGKHTMVTGATSKSPENKIEFEPKLPSWKTGAIQRIGYGILNKVILVFKESFWDQSRDIFGTLRNPPNKSSLEQGEYFTHRGRFFQWFNCTNTSGVPTLLALMAGDAAFYTEKTSNEELVTEATTVLRGVFGDHIPLPVESIVTRWGQDQFSRGSYSYTGPNFQSDDYGVMAKPVGNLFFGGEHTCGTHPATVHGAYISGLRAASEVLESIIGPIEIPERLVPPKESASKRKAEAIEVPKDPKQARLEAYEIEIWNAIYAKLGDRPWKPSKNHSNSYQMYSKDTWEEAKRKCEEGRRPGKGKPITNEVKKMITKMWNEAPEDVKKPYIDKALERKQIYQEAVTEYNIKSAKWDKDAWDFRLQYEKDHPSLPGPDEDIGSPWRRDRRAKRTSGYAEDSESELDL</sequence>
<dbReference type="OrthoDB" id="9982100at2759"/>
<dbReference type="SUPFAM" id="SSF54373">
    <property type="entry name" value="FAD-linked reductases, C-terminal domain"/>
    <property type="match status" value="1"/>
</dbReference>
<proteinExistence type="inferred from homology"/>
<protein>
    <submittedName>
        <fullName evidence="8">Putative vacuolar protein sorting 33a-like protein</fullName>
    </submittedName>
</protein>
<dbReference type="InterPro" id="IPR043127">
    <property type="entry name" value="Sec-1-like_dom3a"/>
</dbReference>
<dbReference type="InterPro" id="IPR036388">
    <property type="entry name" value="WH-like_DNA-bd_sf"/>
</dbReference>
<feature type="compositionally biased region" description="Basic and acidic residues" evidence="5">
    <location>
        <begin position="1134"/>
        <end position="1145"/>
    </location>
</feature>
<dbReference type="Gene3D" id="1.10.30.10">
    <property type="entry name" value="High mobility group box domain"/>
    <property type="match status" value="1"/>
</dbReference>
<dbReference type="SUPFAM" id="SSF51905">
    <property type="entry name" value="FAD/NAD(P)-binding domain"/>
    <property type="match status" value="1"/>
</dbReference>
<dbReference type="RefSeq" id="XP_037193257.1">
    <property type="nucleotide sequence ID" value="XM_037334723.1"/>
</dbReference>
<gene>
    <name evidence="8" type="ORF">Bfra_004317</name>
</gene>
<evidence type="ECO:0000313" key="8">
    <source>
        <dbReference type="EMBL" id="KAF5874311.1"/>
    </source>
</evidence>
<feature type="region of interest" description="Disordered" evidence="5">
    <location>
        <begin position="764"/>
        <end position="860"/>
    </location>
</feature>
<comment type="similarity">
    <text evidence="2">Belongs to the STXBP/unc-18/SEC1 family.</text>
</comment>
<feature type="compositionally biased region" description="Polar residues" evidence="5">
    <location>
        <begin position="841"/>
        <end position="851"/>
    </location>
</feature>
<keyword evidence="4" id="KW-0539">Nucleus</keyword>
<dbReference type="GO" id="GO:0003682">
    <property type="term" value="F:chromatin binding"/>
    <property type="evidence" value="ECO:0007669"/>
    <property type="project" value="TreeGrafter"/>
</dbReference>
<dbReference type="InterPro" id="IPR009071">
    <property type="entry name" value="HMG_box_dom"/>
</dbReference>
<dbReference type="Gene3D" id="3.40.50.1910">
    <property type="match status" value="1"/>
</dbReference>
<evidence type="ECO:0000256" key="3">
    <source>
        <dbReference type="ARBA" id="ARBA00023002"/>
    </source>
</evidence>
<comment type="similarity">
    <text evidence="1">Belongs to the flavin monoamine oxidase family.</text>
</comment>
<dbReference type="GO" id="GO:0050660">
    <property type="term" value="F:flavin adenine dinucleotide binding"/>
    <property type="evidence" value="ECO:0007669"/>
    <property type="project" value="TreeGrafter"/>
</dbReference>
<dbReference type="Gene3D" id="3.90.660.10">
    <property type="match status" value="1"/>
</dbReference>
<dbReference type="InterPro" id="IPR036910">
    <property type="entry name" value="HMG_box_dom_sf"/>
</dbReference>
<feature type="domain" description="HMG box" evidence="6">
    <location>
        <begin position="1561"/>
        <end position="1637"/>
    </location>
</feature>
<dbReference type="InterPro" id="IPR002937">
    <property type="entry name" value="Amino_oxidase"/>
</dbReference>
<evidence type="ECO:0000259" key="6">
    <source>
        <dbReference type="PROSITE" id="PS50118"/>
    </source>
</evidence>
<dbReference type="GeneID" id="59258415"/>
<dbReference type="InterPro" id="IPR050281">
    <property type="entry name" value="Flavin_monoamine_oxidase"/>
</dbReference>
<dbReference type="SUPFAM" id="SSF46689">
    <property type="entry name" value="Homeodomain-like"/>
    <property type="match status" value="1"/>
</dbReference>
<dbReference type="GO" id="GO:0003677">
    <property type="term" value="F:DNA binding"/>
    <property type="evidence" value="ECO:0007669"/>
    <property type="project" value="UniProtKB-UniRule"/>
</dbReference>
<name>A0A8H6AVD3_9HELO</name>
<dbReference type="Pfam" id="PF01593">
    <property type="entry name" value="Amino_oxidase"/>
    <property type="match status" value="2"/>
</dbReference>
<dbReference type="SUPFAM" id="SSF47095">
    <property type="entry name" value="HMG-box"/>
    <property type="match status" value="1"/>
</dbReference>
<keyword evidence="9" id="KW-1185">Reference proteome</keyword>
<feature type="region of interest" description="Disordered" evidence="5">
    <location>
        <begin position="1654"/>
        <end position="1694"/>
    </location>
</feature>
<keyword evidence="4" id="KW-0238">DNA-binding</keyword>
<dbReference type="GO" id="GO:0005634">
    <property type="term" value="C:nucleus"/>
    <property type="evidence" value="ECO:0007669"/>
    <property type="project" value="UniProtKB-UniRule"/>
</dbReference>
<evidence type="ECO:0000256" key="2">
    <source>
        <dbReference type="ARBA" id="ARBA00009884"/>
    </source>
</evidence>
<dbReference type="InterPro" id="IPR009057">
    <property type="entry name" value="Homeodomain-like_sf"/>
</dbReference>
<dbReference type="GO" id="GO:0006338">
    <property type="term" value="P:chromatin remodeling"/>
    <property type="evidence" value="ECO:0007669"/>
    <property type="project" value="TreeGrafter"/>
</dbReference>
<evidence type="ECO:0000256" key="5">
    <source>
        <dbReference type="SAM" id="MobiDB-lite"/>
    </source>
</evidence>